<dbReference type="GO" id="GO:0005737">
    <property type="term" value="C:cytoplasm"/>
    <property type="evidence" value="ECO:0007669"/>
    <property type="project" value="TreeGrafter"/>
</dbReference>
<reference evidence="7" key="1">
    <citation type="submission" date="2019-06" db="EMBL/GenBank/DDBJ databases">
        <authorList>
            <consortium name="Wellcome Sanger Institute Data Sharing"/>
        </authorList>
    </citation>
    <scope>NUCLEOTIDE SEQUENCE [LARGE SCALE GENOMIC DNA]</scope>
</reference>
<dbReference type="Proteomes" id="UP000472271">
    <property type="component" value="Chromosome 4"/>
</dbReference>
<dbReference type="CDD" id="cd01878">
    <property type="entry name" value="HflX"/>
    <property type="match status" value="1"/>
</dbReference>
<evidence type="ECO:0000256" key="3">
    <source>
        <dbReference type="ARBA" id="ARBA00022842"/>
    </source>
</evidence>
<dbReference type="PROSITE" id="PS51705">
    <property type="entry name" value="G_HFLX"/>
    <property type="match status" value="1"/>
</dbReference>
<dbReference type="GO" id="GO:0043022">
    <property type="term" value="F:ribosome binding"/>
    <property type="evidence" value="ECO:0007669"/>
    <property type="project" value="TreeGrafter"/>
</dbReference>
<feature type="domain" description="Hflx-type G" evidence="6">
    <location>
        <begin position="313"/>
        <end position="477"/>
    </location>
</feature>
<dbReference type="AlphaFoldDB" id="A0A673BD43"/>
<dbReference type="InterPro" id="IPR025121">
    <property type="entry name" value="GTPase_HflX_N"/>
</dbReference>
<evidence type="ECO:0000313" key="8">
    <source>
        <dbReference type="Proteomes" id="UP000472271"/>
    </source>
</evidence>
<evidence type="ECO:0000256" key="4">
    <source>
        <dbReference type="ARBA" id="ARBA00023134"/>
    </source>
</evidence>
<evidence type="ECO:0000313" key="7">
    <source>
        <dbReference type="Ensembl" id="ENSSORP00005040411.1"/>
    </source>
</evidence>
<reference evidence="7" key="3">
    <citation type="submission" date="2025-09" db="UniProtKB">
        <authorList>
            <consortium name="Ensembl"/>
        </authorList>
    </citation>
    <scope>IDENTIFICATION</scope>
</reference>
<evidence type="ECO:0000256" key="5">
    <source>
        <dbReference type="ARBA" id="ARBA00070394"/>
    </source>
</evidence>
<dbReference type="NCBIfam" id="TIGR03156">
    <property type="entry name" value="GTP_HflX"/>
    <property type="match status" value="1"/>
</dbReference>
<sequence>MIALTRIYSQLLLLQRPCARIWQTTTRSTICRPTPLHTPVHAAAASNTLRITGAPILQSRAFGLSACSFKYTDDFSHGGFTDEDEEDEDFIEDSEVEELFLEQVPKGIGEGQHRIFIVHPDVKWGSRKQYLTTAELMMAEAVGLVNTLDNWTVVDKIILSTKTPEKKRIFGKGNFQSLTEKIRQTAGITAVFVNVERLSPLSEREFEEAWGLKVFDRYSVVLHIFRCNARTKEAKLQISLAEIPLLRSCLRNEIANLDQQGGGTRYIGGSGETLLEVQQRLLKEREMKIRSALEKLRKKRHLRRSQRKHKEFPIVSVLGYTNCGKTTLIKALTGDSGLQPRNQLFATLDVTMHAGQLPSHMTVLYVDTIGFLSQLPHQLIDSFSATLEDIKHSDLLIHVRDISHPETVNQKVNVQNILKNLQIPDRLMNSMIEVHNKIDLIDNYQCVEPDAFPISALEERGLAELKNKVEKEIVASTGKHILDLKVDLSTPQLSWLYKEATVQDVNVIADEGSAIVRVIISTAAYGRYKKLFTFWSQTASSGNK</sequence>
<dbReference type="PANTHER" id="PTHR10229:SF0">
    <property type="entry name" value="GTP-BINDING PROTEIN 6-RELATED"/>
    <property type="match status" value="1"/>
</dbReference>
<evidence type="ECO:0000256" key="2">
    <source>
        <dbReference type="ARBA" id="ARBA00022741"/>
    </source>
</evidence>
<dbReference type="Pfam" id="PF13167">
    <property type="entry name" value="GTP-bdg_N"/>
    <property type="match status" value="1"/>
</dbReference>
<reference evidence="7" key="2">
    <citation type="submission" date="2025-08" db="UniProtKB">
        <authorList>
            <consortium name="Ensembl"/>
        </authorList>
    </citation>
    <scope>IDENTIFICATION</scope>
</reference>
<evidence type="ECO:0000259" key="6">
    <source>
        <dbReference type="PROSITE" id="PS51705"/>
    </source>
</evidence>
<keyword evidence="4" id="KW-0342">GTP-binding</keyword>
<protein>
    <recommendedName>
        <fullName evidence="5">Putative GTP-binding protein 6</fullName>
    </recommendedName>
</protein>
<dbReference type="Ensembl" id="ENSSORT00005041452.1">
    <property type="protein sequence ID" value="ENSSORP00005040411.1"/>
    <property type="gene ID" value="ENSSORG00005018861.1"/>
</dbReference>
<dbReference type="InterPro" id="IPR027417">
    <property type="entry name" value="P-loop_NTPase"/>
</dbReference>
<keyword evidence="8" id="KW-1185">Reference proteome</keyword>
<organism evidence="7 8">
    <name type="scientific">Sphaeramia orbicularis</name>
    <name type="common">orbiculate cardinalfish</name>
    <dbReference type="NCBI Taxonomy" id="375764"/>
    <lineage>
        <taxon>Eukaryota</taxon>
        <taxon>Metazoa</taxon>
        <taxon>Chordata</taxon>
        <taxon>Craniata</taxon>
        <taxon>Vertebrata</taxon>
        <taxon>Euteleostomi</taxon>
        <taxon>Actinopterygii</taxon>
        <taxon>Neopterygii</taxon>
        <taxon>Teleostei</taxon>
        <taxon>Neoteleostei</taxon>
        <taxon>Acanthomorphata</taxon>
        <taxon>Gobiaria</taxon>
        <taxon>Kurtiformes</taxon>
        <taxon>Apogonoidei</taxon>
        <taxon>Apogonidae</taxon>
        <taxon>Apogoninae</taxon>
        <taxon>Sphaeramia</taxon>
    </lineage>
</organism>
<keyword evidence="3" id="KW-0460">Magnesium</keyword>
<dbReference type="Pfam" id="PF01926">
    <property type="entry name" value="MMR_HSR1"/>
    <property type="match status" value="1"/>
</dbReference>
<dbReference type="PANTHER" id="PTHR10229">
    <property type="entry name" value="GTP-BINDING PROTEIN HFLX"/>
    <property type="match status" value="1"/>
</dbReference>
<gene>
    <name evidence="7" type="primary">gtpbp6</name>
</gene>
<dbReference type="GO" id="GO:0005525">
    <property type="term" value="F:GTP binding"/>
    <property type="evidence" value="ECO:0007669"/>
    <property type="project" value="UniProtKB-KW"/>
</dbReference>
<dbReference type="SUPFAM" id="SSF52540">
    <property type="entry name" value="P-loop containing nucleoside triphosphate hydrolases"/>
    <property type="match status" value="1"/>
</dbReference>
<dbReference type="InterPro" id="IPR030394">
    <property type="entry name" value="G_HFLX_dom"/>
</dbReference>
<keyword evidence="1" id="KW-0479">Metal-binding</keyword>
<accession>A0A673BD43</accession>
<dbReference type="GO" id="GO:0046872">
    <property type="term" value="F:metal ion binding"/>
    <property type="evidence" value="ECO:0007669"/>
    <property type="project" value="UniProtKB-KW"/>
</dbReference>
<dbReference type="Pfam" id="PF16360">
    <property type="entry name" value="GTP-bdg_M"/>
    <property type="match status" value="1"/>
</dbReference>
<dbReference type="InterPro" id="IPR032305">
    <property type="entry name" value="GTP-bd_M"/>
</dbReference>
<dbReference type="Gene3D" id="3.40.50.300">
    <property type="entry name" value="P-loop containing nucleotide triphosphate hydrolases"/>
    <property type="match status" value="1"/>
</dbReference>
<dbReference type="InterPro" id="IPR016496">
    <property type="entry name" value="GTPase_HflX"/>
</dbReference>
<dbReference type="FunFam" id="3.40.50.11060:FF:000002">
    <property type="entry name" value="GTP binding protein 6 (putative)"/>
    <property type="match status" value="1"/>
</dbReference>
<dbReference type="InterPro" id="IPR042108">
    <property type="entry name" value="GTPase_HflX_N_sf"/>
</dbReference>
<dbReference type="InterPro" id="IPR006073">
    <property type="entry name" value="GTP-bd"/>
</dbReference>
<keyword evidence="2" id="KW-0547">Nucleotide-binding</keyword>
<dbReference type="FunFam" id="3.40.50.300:FF:000886">
    <property type="entry name" value="Putative GTP-binding protein 6"/>
    <property type="match status" value="1"/>
</dbReference>
<name>A0A673BD43_9TELE</name>
<proteinExistence type="predicted"/>
<dbReference type="Gene3D" id="3.40.50.11060">
    <property type="entry name" value="GTPase HflX, N-terminal domain"/>
    <property type="match status" value="1"/>
</dbReference>
<evidence type="ECO:0000256" key="1">
    <source>
        <dbReference type="ARBA" id="ARBA00022723"/>
    </source>
</evidence>